<dbReference type="Proteomes" id="UP000007967">
    <property type="component" value="Chromosome"/>
</dbReference>
<organism evidence="1 2">
    <name type="scientific">Kribbella flavida (strain DSM 17836 / JCM 10339 / NBRC 14399)</name>
    <dbReference type="NCBI Taxonomy" id="479435"/>
    <lineage>
        <taxon>Bacteria</taxon>
        <taxon>Bacillati</taxon>
        <taxon>Actinomycetota</taxon>
        <taxon>Actinomycetes</taxon>
        <taxon>Propionibacteriales</taxon>
        <taxon>Kribbellaceae</taxon>
        <taxon>Kribbella</taxon>
    </lineage>
</organism>
<dbReference type="AlphaFoldDB" id="D2PPK2"/>
<dbReference type="EMBL" id="CP001736">
    <property type="protein sequence ID" value="ADB30964.1"/>
    <property type="molecule type" value="Genomic_DNA"/>
</dbReference>
<sequence length="33" mass="3735">MLTEVFPLELEPGKQAEAIAEFVEIDHELLVSH</sequence>
<dbReference type="STRING" id="479435.Kfla_1870"/>
<accession>D2PPK2</accession>
<dbReference type="HOGENOM" id="CLU_3382382_0_0_11"/>
<keyword evidence="2" id="KW-1185">Reference proteome</keyword>
<reference evidence="2" key="1">
    <citation type="submission" date="2009-09" db="EMBL/GenBank/DDBJ databases">
        <title>The complete genome of Kribbella flavida DSM 17836.</title>
        <authorList>
            <consortium name="US DOE Joint Genome Institute (JGI-PGF)"/>
            <person name="Lucas S."/>
            <person name="Copeland A."/>
            <person name="Lapidus A."/>
            <person name="Glavina del Rio T."/>
            <person name="Dalin E."/>
            <person name="Tice H."/>
            <person name="Bruce D."/>
            <person name="Goodwin L."/>
            <person name="Pitluck S."/>
            <person name="Kyrpides N."/>
            <person name="Mavromatis K."/>
            <person name="Ivanova N."/>
            <person name="Saunders E."/>
            <person name="Brettin T."/>
            <person name="Detter J.C."/>
            <person name="Han C."/>
            <person name="Larimer F."/>
            <person name="Land M."/>
            <person name="Hauser L."/>
            <person name="Markowitz V."/>
            <person name="Cheng J.-F."/>
            <person name="Hugenholtz P."/>
            <person name="Woyke T."/>
            <person name="Wu D."/>
            <person name="Pukall R."/>
            <person name="Klenk H.-P."/>
            <person name="Eisen J.A."/>
        </authorList>
    </citation>
    <scope>NUCLEOTIDE SEQUENCE [LARGE SCALE GENOMIC DNA]</scope>
    <source>
        <strain evidence="2">DSM 17836 / JCM 10339 / NBRC 14399</strain>
    </source>
</reference>
<evidence type="ECO:0000313" key="2">
    <source>
        <dbReference type="Proteomes" id="UP000007967"/>
    </source>
</evidence>
<evidence type="ECO:0000313" key="1">
    <source>
        <dbReference type="EMBL" id="ADB30964.1"/>
    </source>
</evidence>
<gene>
    <name evidence="1" type="ordered locus">Kfla_1870</name>
</gene>
<reference evidence="1 2" key="2">
    <citation type="journal article" date="2010" name="Stand. Genomic Sci.">
        <title>Complete genome sequence of Kribbella flavida type strain (IFO 14399).</title>
        <authorList>
            <person name="Pukall R."/>
            <person name="Lapidus A."/>
            <person name="Glavina Del Rio T."/>
            <person name="Copeland A."/>
            <person name="Tice H."/>
            <person name="Cheng J.-F."/>
            <person name="Lucas S."/>
            <person name="Chen F."/>
            <person name="Nolan M."/>
            <person name="LaButti K."/>
            <person name="Pati A."/>
            <person name="Ivanova N."/>
            <person name="Mavrommatis K."/>
            <person name="Mikhailova N."/>
            <person name="Pitluck S."/>
            <person name="Bruce D."/>
            <person name="Goodwin L."/>
            <person name="Land M."/>
            <person name="Hauser L."/>
            <person name="Chang Y.-J."/>
            <person name="Jeffries C.D."/>
            <person name="Chen A."/>
            <person name="Palaniappan K."/>
            <person name="Chain P."/>
            <person name="Rohde M."/>
            <person name="Goeker M."/>
            <person name="Bristow J."/>
            <person name="Eisen J.A."/>
            <person name="Markowitz V."/>
            <person name="Hugenholtz P."/>
            <person name="Kyrpides N.C."/>
            <person name="Klenk H.-P."/>
            <person name="Brettin T."/>
        </authorList>
    </citation>
    <scope>NUCLEOTIDE SEQUENCE [LARGE SCALE GENOMIC DNA]</scope>
    <source>
        <strain evidence="2">DSM 17836 / JCM 10339 / NBRC 14399</strain>
    </source>
</reference>
<proteinExistence type="predicted"/>
<protein>
    <submittedName>
        <fullName evidence="1">Uncharacterized protein</fullName>
    </submittedName>
</protein>
<dbReference type="KEGG" id="kfl:Kfla_1870"/>
<name>D2PPK2_KRIFD</name>